<proteinExistence type="predicted"/>
<dbReference type="EMBL" id="CCBP010000104">
    <property type="protein sequence ID" value="CDO71709.1"/>
    <property type="molecule type" value="Genomic_DNA"/>
</dbReference>
<gene>
    <name evidence="1" type="ORF">BN946_scf184915.g53</name>
</gene>
<accession>A0A060SHK1</accession>
<dbReference type="InterPro" id="IPR008949">
    <property type="entry name" value="Isoprenoid_synthase_dom_sf"/>
</dbReference>
<dbReference type="STRING" id="5643.A0A060SHK1"/>
<dbReference type="OMA" id="NAFEPHA"/>
<comment type="caution">
    <text evidence="1">The sequence shown here is derived from an EMBL/GenBank/DDBJ whole genome shotgun (WGS) entry which is preliminary data.</text>
</comment>
<reference evidence="1" key="1">
    <citation type="submission" date="2014-01" db="EMBL/GenBank/DDBJ databases">
        <title>The genome of the white-rot fungus Pycnoporus cinnabarinus: a basidiomycete model with a versatile arsenal for lignocellulosic biomass breakdown.</title>
        <authorList>
            <person name="Levasseur A."/>
            <person name="Lomascolo A."/>
            <person name="Ruiz-Duenas F.J."/>
            <person name="Uzan E."/>
            <person name="Piumi F."/>
            <person name="Kues U."/>
            <person name="Ram A.F.J."/>
            <person name="Murat C."/>
            <person name="Haon M."/>
            <person name="Benoit I."/>
            <person name="Arfi Y."/>
            <person name="Chevret D."/>
            <person name="Drula E."/>
            <person name="Kwon M.J."/>
            <person name="Gouret P."/>
            <person name="Lesage-Meessen L."/>
            <person name="Lombard V."/>
            <person name="Mariette J."/>
            <person name="Noirot C."/>
            <person name="Park J."/>
            <person name="Patyshakuliyeva A."/>
            <person name="Wieneger R.A.B."/>
            <person name="Wosten H.A.B."/>
            <person name="Martin F."/>
            <person name="Coutinho P.M."/>
            <person name="de Vries R."/>
            <person name="Martinez A.T."/>
            <person name="Klopp C."/>
            <person name="Pontarotti P."/>
            <person name="Henrissat B."/>
            <person name="Record E."/>
        </authorList>
    </citation>
    <scope>NUCLEOTIDE SEQUENCE [LARGE SCALE GENOMIC DNA]</scope>
    <source>
        <strain evidence="1">BRFM137</strain>
    </source>
</reference>
<keyword evidence="2" id="KW-1185">Reference proteome</keyword>
<dbReference type="Proteomes" id="UP000029665">
    <property type="component" value="Unassembled WGS sequence"/>
</dbReference>
<dbReference type="HOGENOM" id="CLU_1111839_0_0_1"/>
<organism evidence="1 2">
    <name type="scientific">Pycnoporus cinnabarinus</name>
    <name type="common">Cinnabar-red polypore</name>
    <name type="synonym">Trametes cinnabarina</name>
    <dbReference type="NCBI Taxonomy" id="5643"/>
    <lineage>
        <taxon>Eukaryota</taxon>
        <taxon>Fungi</taxon>
        <taxon>Dikarya</taxon>
        <taxon>Basidiomycota</taxon>
        <taxon>Agaricomycotina</taxon>
        <taxon>Agaricomycetes</taxon>
        <taxon>Polyporales</taxon>
        <taxon>Polyporaceae</taxon>
        <taxon>Trametes</taxon>
    </lineage>
</organism>
<evidence type="ECO:0000313" key="2">
    <source>
        <dbReference type="Proteomes" id="UP000029665"/>
    </source>
</evidence>
<dbReference type="SUPFAM" id="SSF48576">
    <property type="entry name" value="Terpenoid synthases"/>
    <property type="match status" value="1"/>
</dbReference>
<name>A0A060SHK1_PYCCI</name>
<sequence length="250" mass="28702">MLYEHEQVAGPRKWPGRHVLFLMANQQIDSSLSIHQLPDQVHREIQSIIRGFLQECGYKDPRTPRDEELRRYIASDAQSWNVGLSSSHATKIVDTACHLIEAAYAHLSPEHRRYAACFAAYFVYADDLGNQDLEALHQFSRRFIAGQEQLNPVLNRLAQLIRRAHELWTDMGASAIVTGTLEAIVAFHTEFTTRNMVIKPGALRYPDYLRLRSGIDPPFIAFLFMRGWRDTAESYVQLIPDMEFWIGSAK</sequence>
<evidence type="ECO:0000313" key="1">
    <source>
        <dbReference type="EMBL" id="CDO71709.1"/>
    </source>
</evidence>
<dbReference type="OrthoDB" id="2998174at2759"/>
<protein>
    <recommendedName>
        <fullName evidence="3">Terpenoid synthase</fullName>
    </recommendedName>
</protein>
<dbReference type="AlphaFoldDB" id="A0A060SHK1"/>
<evidence type="ECO:0008006" key="3">
    <source>
        <dbReference type="Google" id="ProtNLM"/>
    </source>
</evidence>
<dbReference type="Gene3D" id="1.10.600.10">
    <property type="entry name" value="Farnesyl Diphosphate Synthase"/>
    <property type="match status" value="1"/>
</dbReference>